<dbReference type="Proteomes" id="UP000078468">
    <property type="component" value="Chromosome"/>
</dbReference>
<organism evidence="2 3">
    <name type="scientific">Streptomyces parvulus</name>
    <dbReference type="NCBI Taxonomy" id="146923"/>
    <lineage>
        <taxon>Bacteria</taxon>
        <taxon>Bacillati</taxon>
        <taxon>Actinomycetota</taxon>
        <taxon>Actinomycetes</taxon>
        <taxon>Kitasatosporales</taxon>
        <taxon>Streptomycetaceae</taxon>
        <taxon>Streptomyces</taxon>
    </lineage>
</organism>
<reference evidence="2 3" key="1">
    <citation type="submission" date="2016-05" db="EMBL/GenBank/DDBJ databases">
        <title>Non-Contiguous Finished Genome Sequence of Streptomyces parvulus 2297 Integrated Site-Specifically with Actinophage R4.</title>
        <authorList>
            <person name="Nishizawa T."/>
            <person name="Miura T."/>
            <person name="Harada C."/>
            <person name="Guo Y."/>
            <person name="Narisawa K."/>
            <person name="Ohta H."/>
            <person name="Takahashi H."/>
            <person name="Shirai M."/>
        </authorList>
    </citation>
    <scope>NUCLEOTIDE SEQUENCE [LARGE SCALE GENOMIC DNA]</scope>
    <source>
        <strain evidence="2 3">2297</strain>
    </source>
</reference>
<evidence type="ECO:0000313" key="3">
    <source>
        <dbReference type="Proteomes" id="UP000078468"/>
    </source>
</evidence>
<dbReference type="AlphaFoldDB" id="A0A191UW72"/>
<feature type="region of interest" description="Disordered" evidence="1">
    <location>
        <begin position="1"/>
        <end position="37"/>
    </location>
</feature>
<gene>
    <name evidence="2" type="ORF">Spa2297_08130</name>
</gene>
<evidence type="ECO:0000313" key="2">
    <source>
        <dbReference type="EMBL" id="ANJ06974.1"/>
    </source>
</evidence>
<protein>
    <submittedName>
        <fullName evidence="2">Uncharacterized protein</fullName>
    </submittedName>
</protein>
<name>A0A191UW72_9ACTN</name>
<feature type="region of interest" description="Disordered" evidence="1">
    <location>
        <begin position="107"/>
        <end position="132"/>
    </location>
</feature>
<proteinExistence type="predicted"/>
<sequence>MLHHRTTPARASTEGPARVPLPPVPALAPDASTGRIPATLTTALRRTATGLGRRLARGDRATATPTPREAPAWRLWADLARGYLSLALTLVPRPRPARTLTVFVAADTVSGPPGGPAPHRPGRRERGPDAAS</sequence>
<evidence type="ECO:0000256" key="1">
    <source>
        <dbReference type="SAM" id="MobiDB-lite"/>
    </source>
</evidence>
<accession>A0A191UW72</accession>
<dbReference type="EMBL" id="CP015866">
    <property type="protein sequence ID" value="ANJ06974.1"/>
    <property type="molecule type" value="Genomic_DNA"/>
</dbReference>
<dbReference type="KEGG" id="spav:Spa2297_08130"/>